<evidence type="ECO:0000259" key="5">
    <source>
        <dbReference type="Pfam" id="PF01154"/>
    </source>
</evidence>
<accession>A5EUV4</accession>
<dbReference type="eggNOG" id="COG3425">
    <property type="taxonomic scope" value="Bacteria"/>
</dbReference>
<organism evidence="7 8">
    <name type="scientific">Dichelobacter nodosus (strain VCS1703A)</name>
    <dbReference type="NCBI Taxonomy" id="246195"/>
    <lineage>
        <taxon>Bacteria</taxon>
        <taxon>Pseudomonadati</taxon>
        <taxon>Pseudomonadota</taxon>
        <taxon>Gammaproteobacteria</taxon>
        <taxon>Cardiobacteriales</taxon>
        <taxon>Cardiobacteriaceae</taxon>
        <taxon>Dichelobacter</taxon>
    </lineage>
</organism>
<feature type="domain" description="Hydroxymethylglutaryl-coenzyme A synthase C-terminal" evidence="6">
    <location>
        <begin position="264"/>
        <end position="346"/>
    </location>
</feature>
<feature type="active site" description="Proton donor/acceptor" evidence="3">
    <location>
        <position position="80"/>
    </location>
</feature>
<dbReference type="Pfam" id="PF08540">
    <property type="entry name" value="HMG_CoA_synt_C"/>
    <property type="match status" value="2"/>
</dbReference>
<evidence type="ECO:0000313" key="8">
    <source>
        <dbReference type="Proteomes" id="UP000000248"/>
    </source>
</evidence>
<reference evidence="7 8" key="1">
    <citation type="journal article" date="2007" name="Nat. Biotechnol.">
        <title>Genome sequence and identification of candidate vaccine antigens from the animal pathogen Dichelobacter nodosus.</title>
        <authorList>
            <person name="Myers G.S."/>
            <person name="Parker D."/>
            <person name="Al-Hasani K."/>
            <person name="Kennan R.M."/>
            <person name="Seemann T."/>
            <person name="Ren Q."/>
            <person name="Badger J.H."/>
            <person name="Selengut J.D."/>
            <person name="Deboy R.T."/>
            <person name="Tettelin H."/>
            <person name="Boyce J.D."/>
            <person name="McCarl V.P."/>
            <person name="Han X."/>
            <person name="Nelson W.C."/>
            <person name="Madupu R."/>
            <person name="Mohamoud Y."/>
            <person name="Holley T."/>
            <person name="Fedorova N."/>
            <person name="Khouri H."/>
            <person name="Bottomley S.P."/>
            <person name="Whittington R.J."/>
            <person name="Adler B."/>
            <person name="Songer J.G."/>
            <person name="Rood J.I."/>
            <person name="Paulsen I.T."/>
        </authorList>
    </citation>
    <scope>NUCLEOTIDE SEQUENCE [LARGE SCALE GENOMIC DNA]</scope>
    <source>
        <strain evidence="7 8">VCS1703A</strain>
    </source>
</reference>
<dbReference type="GO" id="GO:0004421">
    <property type="term" value="F:hydroxymethylglutaryl-CoA synthase activity"/>
    <property type="evidence" value="ECO:0007669"/>
    <property type="project" value="UniProtKB-EC"/>
</dbReference>
<gene>
    <name evidence="7" type="ordered locus">DNO_0799</name>
</gene>
<proteinExistence type="inferred from homology"/>
<dbReference type="AlphaFoldDB" id="A5EUV4"/>
<dbReference type="PANTHER" id="PTHR43323">
    <property type="entry name" value="3-HYDROXY-3-METHYLGLUTARYL COENZYME A SYNTHASE"/>
    <property type="match status" value="1"/>
</dbReference>
<name>A5EUV4_DICNV</name>
<feature type="binding site" evidence="4">
    <location>
        <position position="273"/>
    </location>
    <ligand>
        <name>(3S)-3-hydroxy-3-methylglutaryl-CoA</name>
        <dbReference type="ChEBI" id="CHEBI:43074"/>
    </ligand>
</feature>
<evidence type="ECO:0000256" key="3">
    <source>
        <dbReference type="PIRSR" id="PIRSR611554-1"/>
    </source>
</evidence>
<feature type="binding site" evidence="4">
    <location>
        <position position="144"/>
    </location>
    <ligand>
        <name>(3S)-3-hydroxy-3-methylglutaryl-CoA</name>
        <dbReference type="ChEBI" id="CHEBI:43074"/>
    </ligand>
</feature>
<dbReference type="NCBIfam" id="TIGR01835">
    <property type="entry name" value="HMG-CoA-S_prok"/>
    <property type="match status" value="1"/>
</dbReference>
<feature type="active site" description="Proton donor/acceptor" evidence="3">
    <location>
        <position position="234"/>
    </location>
</feature>
<dbReference type="RefSeq" id="WP_012031123.1">
    <property type="nucleotide sequence ID" value="NC_009446.1"/>
</dbReference>
<dbReference type="PANTHER" id="PTHR43323:SF2">
    <property type="entry name" value="HYDROXYMETHYLGLUTARYL-COA SYNTHASE"/>
    <property type="match status" value="1"/>
</dbReference>
<dbReference type="CDD" id="cd00827">
    <property type="entry name" value="init_cond_enzymes"/>
    <property type="match status" value="1"/>
</dbReference>
<sequence length="384" mass="43275">MIAVGIDKIGFYIPKYYMELSTLAQRDGVEAKKYHEGLGQMRFAVAPHDEDIVTLASNAAFALIDEDDRQAIDSVIVATETGIDQSKSAAVYVHRLLNLSPRCRAVELKQACYSTTAGLQFACSYVAAHPNRKVLLIASDIARYDLHSAAEVTQGCAAVAMVIAAHPRIAVWHGLSGIYTEEVMDFWRPNHRHTPLVDGKFSTTVYLRAAQNAFNDYQNQGGLAFSQFSQYCYHLPFTKMGLKTHQRLCRFNHIDYAPDRLLSGMIYNREIGNSYTASLYLSLCSALDHRDDLAEKTLAMFSYGSGCVGEFFALTIAPHYQNMRQKARHQQLLAHRTALSEEQYYQFWHRGDIGATDIEFERYNTAQFRFTGISAAQRQYCAQP</sequence>
<dbReference type="STRING" id="246195.DNO_0799"/>
<dbReference type="InterPro" id="IPR013746">
    <property type="entry name" value="HMG_CoA_synt_C_dom"/>
</dbReference>
<dbReference type="GO" id="GO:0006084">
    <property type="term" value="P:acetyl-CoA metabolic process"/>
    <property type="evidence" value="ECO:0007669"/>
    <property type="project" value="InterPro"/>
</dbReference>
<evidence type="ECO:0000313" key="7">
    <source>
        <dbReference type="EMBL" id="ABQ14333.1"/>
    </source>
</evidence>
<keyword evidence="8" id="KW-1185">Reference proteome</keyword>
<feature type="active site" description="Acyl-thioester intermediate" evidence="3">
    <location>
        <position position="112"/>
    </location>
</feature>
<keyword evidence="7" id="KW-0012">Acyltransferase</keyword>
<feature type="domain" description="Hydroxymethylglutaryl-coenzyme A synthase N-terminal" evidence="5">
    <location>
        <begin position="4"/>
        <end position="164"/>
    </location>
</feature>
<feature type="binding site" evidence="4">
    <location>
        <position position="243"/>
    </location>
    <ligand>
        <name>(3S)-3-hydroxy-3-methylglutaryl-CoA</name>
        <dbReference type="ChEBI" id="CHEBI:43074"/>
    </ligand>
</feature>
<dbReference type="Proteomes" id="UP000000248">
    <property type="component" value="Chromosome"/>
</dbReference>
<dbReference type="HOGENOM" id="CLU_008065_3_2_6"/>
<dbReference type="SUPFAM" id="SSF53901">
    <property type="entry name" value="Thiolase-like"/>
    <property type="match status" value="2"/>
</dbReference>
<dbReference type="InterPro" id="IPR016039">
    <property type="entry name" value="Thiolase-like"/>
</dbReference>
<dbReference type="EC" id="2.3.3.10" evidence="7"/>
<dbReference type="InterPro" id="IPR011554">
    <property type="entry name" value="HMG_CoA_synthase_prok"/>
</dbReference>
<dbReference type="InterPro" id="IPR013528">
    <property type="entry name" value="HMG_CoA_synth_N"/>
</dbReference>
<evidence type="ECO:0000256" key="1">
    <source>
        <dbReference type="ARBA" id="ARBA00007061"/>
    </source>
</evidence>
<evidence type="ECO:0000259" key="6">
    <source>
        <dbReference type="Pfam" id="PF08540"/>
    </source>
</evidence>
<evidence type="ECO:0000256" key="4">
    <source>
        <dbReference type="PIRSR" id="PIRSR611554-2"/>
    </source>
</evidence>
<dbReference type="KEGG" id="dno:DNO_0799"/>
<keyword evidence="2 7" id="KW-0808">Transferase</keyword>
<feature type="domain" description="Hydroxymethylglutaryl-coenzyme A synthase C-terminal" evidence="6">
    <location>
        <begin position="173"/>
        <end position="249"/>
    </location>
</feature>
<dbReference type="EMBL" id="CP000513">
    <property type="protein sequence ID" value="ABQ14333.1"/>
    <property type="molecule type" value="Genomic_DNA"/>
</dbReference>
<dbReference type="Gene3D" id="3.40.47.10">
    <property type="match status" value="2"/>
</dbReference>
<evidence type="ECO:0000256" key="2">
    <source>
        <dbReference type="ARBA" id="ARBA00022679"/>
    </source>
</evidence>
<dbReference type="Pfam" id="PF01154">
    <property type="entry name" value="HMG_CoA_synt_N"/>
    <property type="match status" value="1"/>
</dbReference>
<comment type="similarity">
    <text evidence="1">Belongs to the thiolase-like superfamily. HMG-CoA synthase family.</text>
</comment>
<protein>
    <submittedName>
        <fullName evidence="7">Hydroxymethylglutaryl-CoA synthase</fullName>
        <ecNumber evidence="7">2.3.3.10</ecNumber>
    </submittedName>
</protein>